<dbReference type="Gene3D" id="3.40.50.10090">
    <property type="match status" value="2"/>
</dbReference>
<evidence type="ECO:0000313" key="3">
    <source>
        <dbReference type="Proteomes" id="UP001174694"/>
    </source>
</evidence>
<dbReference type="InterPro" id="IPR003754">
    <property type="entry name" value="4pyrrol_synth_uPrphyn_synth"/>
</dbReference>
<gene>
    <name evidence="2" type="ORF">NKR23_g9929</name>
</gene>
<evidence type="ECO:0000259" key="1">
    <source>
        <dbReference type="Pfam" id="PF02602"/>
    </source>
</evidence>
<dbReference type="GO" id="GO:0005829">
    <property type="term" value="C:cytosol"/>
    <property type="evidence" value="ECO:0007669"/>
    <property type="project" value="TreeGrafter"/>
</dbReference>
<comment type="caution">
    <text evidence="2">The sequence shown here is derived from an EMBL/GenBank/DDBJ whole genome shotgun (WGS) entry which is preliminary data.</text>
</comment>
<protein>
    <submittedName>
        <fullName evidence="2">Uroporphyrinogen-III synthase</fullName>
    </submittedName>
</protein>
<accession>A0AA38R582</accession>
<dbReference type="FunFam" id="3.40.50.10090:FF:000011">
    <property type="entry name" value="Uroporphyrinogen-III synthase (UroS), putative"/>
    <property type="match status" value="1"/>
</dbReference>
<dbReference type="PANTHER" id="PTHR12390">
    <property type="entry name" value="UROPORPHYRINOGEN III SYNTHASE"/>
    <property type="match status" value="1"/>
</dbReference>
<dbReference type="EMBL" id="JANBVO010000041">
    <property type="protein sequence ID" value="KAJ9134751.1"/>
    <property type="molecule type" value="Genomic_DNA"/>
</dbReference>
<dbReference type="AlphaFoldDB" id="A0AA38R582"/>
<dbReference type="InterPro" id="IPR036108">
    <property type="entry name" value="4pyrrol_syn_uPrphyn_synt_sf"/>
</dbReference>
<dbReference type="CDD" id="cd06578">
    <property type="entry name" value="HemD"/>
    <property type="match status" value="1"/>
</dbReference>
<dbReference type="InterPro" id="IPR039793">
    <property type="entry name" value="UROS/Hem4"/>
</dbReference>
<dbReference type="PANTHER" id="PTHR12390:SF0">
    <property type="entry name" value="UROPORPHYRINOGEN-III SYNTHASE"/>
    <property type="match status" value="1"/>
</dbReference>
<name>A0AA38R582_9PEZI</name>
<proteinExistence type="predicted"/>
<organism evidence="2 3">
    <name type="scientific">Pleurostoma richardsiae</name>
    <dbReference type="NCBI Taxonomy" id="41990"/>
    <lineage>
        <taxon>Eukaryota</taxon>
        <taxon>Fungi</taxon>
        <taxon>Dikarya</taxon>
        <taxon>Ascomycota</taxon>
        <taxon>Pezizomycotina</taxon>
        <taxon>Sordariomycetes</taxon>
        <taxon>Sordariomycetidae</taxon>
        <taxon>Calosphaeriales</taxon>
        <taxon>Pleurostomataceae</taxon>
        <taxon>Pleurostoma</taxon>
    </lineage>
</organism>
<dbReference type="Proteomes" id="UP001174694">
    <property type="component" value="Unassembled WGS sequence"/>
</dbReference>
<feature type="domain" description="Tetrapyrrole biosynthesis uroporphyrinogen III synthase" evidence="1">
    <location>
        <begin position="34"/>
        <end position="295"/>
    </location>
</feature>
<evidence type="ECO:0000313" key="2">
    <source>
        <dbReference type="EMBL" id="KAJ9134751.1"/>
    </source>
</evidence>
<sequence>MTVANEPVPVLLLKTKSGAGDAYEELFAEPQKGAKFEPIFVPVLEHRFEDQGMRKVQGILGNREIAREPQSSYGGLIFTSQRAVEAFAKLVNEGGKDLEETAGWPSLVGVPLYSVGPATTRALKAVPQEPALQIFGEHTGNGDSLARFILEHYGEWYRDRPRKPPLLFLVGEQRRDIIPKTLMDGNLPAERRIQVDEVVVYGTGQKESFQDSFQCILASTQSRTMRWVVVFSPTGCHAMLRSLDLLDETTGKAKPRDARRTTFIATIGPTTRDYLVRTFAFEPDVCAQTPSPEGVMSGITDFVGSLATKREW</sequence>
<dbReference type="SUPFAM" id="SSF69618">
    <property type="entry name" value="HemD-like"/>
    <property type="match status" value="1"/>
</dbReference>
<dbReference type="GO" id="GO:0006780">
    <property type="term" value="P:uroporphyrinogen III biosynthetic process"/>
    <property type="evidence" value="ECO:0007669"/>
    <property type="project" value="InterPro"/>
</dbReference>
<keyword evidence="3" id="KW-1185">Reference proteome</keyword>
<dbReference type="Pfam" id="PF02602">
    <property type="entry name" value="HEM4"/>
    <property type="match status" value="1"/>
</dbReference>
<dbReference type="GO" id="GO:0004852">
    <property type="term" value="F:uroporphyrinogen-III synthase activity"/>
    <property type="evidence" value="ECO:0007669"/>
    <property type="project" value="InterPro"/>
</dbReference>
<reference evidence="2" key="1">
    <citation type="submission" date="2022-07" db="EMBL/GenBank/DDBJ databases">
        <title>Fungi with potential for degradation of polypropylene.</title>
        <authorList>
            <person name="Gostincar C."/>
        </authorList>
    </citation>
    <scope>NUCLEOTIDE SEQUENCE</scope>
    <source>
        <strain evidence="2">EXF-13308</strain>
    </source>
</reference>